<dbReference type="InterPro" id="IPR000515">
    <property type="entry name" value="MetI-like"/>
</dbReference>
<dbReference type="OrthoDB" id="9810086at2"/>
<feature type="transmembrane region" description="Helical" evidence="7">
    <location>
        <begin position="246"/>
        <end position="265"/>
    </location>
</feature>
<proteinExistence type="inferred from homology"/>
<feature type="domain" description="ABC transmembrane type-1" evidence="8">
    <location>
        <begin position="73"/>
        <end position="265"/>
    </location>
</feature>
<dbReference type="RefSeq" id="WP_047941421.1">
    <property type="nucleotide sequence ID" value="NZ_JBANBP010000172.1"/>
</dbReference>
<dbReference type="GO" id="GO:0055085">
    <property type="term" value="P:transmembrane transport"/>
    <property type="evidence" value="ECO:0007669"/>
    <property type="project" value="InterPro"/>
</dbReference>
<dbReference type="Gene3D" id="1.10.3720.10">
    <property type="entry name" value="MetI-like"/>
    <property type="match status" value="1"/>
</dbReference>
<evidence type="ECO:0000256" key="5">
    <source>
        <dbReference type="ARBA" id="ARBA00022989"/>
    </source>
</evidence>
<protein>
    <submittedName>
        <fullName evidence="9">ABC transporter permease</fullName>
    </submittedName>
</protein>
<gene>
    <name evidence="9" type="ORF">ABW02_07875</name>
</gene>
<dbReference type="InterPro" id="IPR050901">
    <property type="entry name" value="BP-dep_ABC_trans_perm"/>
</dbReference>
<evidence type="ECO:0000313" key="9">
    <source>
        <dbReference type="EMBL" id="KLV26888.1"/>
    </source>
</evidence>
<dbReference type="EMBL" id="LDPH01000006">
    <property type="protein sequence ID" value="KLV26888.1"/>
    <property type="molecule type" value="Genomic_DNA"/>
</dbReference>
<evidence type="ECO:0000256" key="2">
    <source>
        <dbReference type="ARBA" id="ARBA00022448"/>
    </source>
</evidence>
<keyword evidence="10" id="KW-1185">Reference proteome</keyword>
<dbReference type="PANTHER" id="PTHR32243:SF24">
    <property type="entry name" value="DIACETYLCHITOBIOSE UPTAKE SYSTEM PERMEASE PROTEIN NGCG"/>
    <property type="match status" value="1"/>
</dbReference>
<keyword evidence="5 7" id="KW-1133">Transmembrane helix</keyword>
<evidence type="ECO:0000256" key="4">
    <source>
        <dbReference type="ARBA" id="ARBA00022692"/>
    </source>
</evidence>
<keyword evidence="4 7" id="KW-0812">Transmembrane</keyword>
<dbReference type="CDD" id="cd06261">
    <property type="entry name" value="TM_PBP2"/>
    <property type="match status" value="1"/>
</dbReference>
<evidence type="ECO:0000256" key="1">
    <source>
        <dbReference type="ARBA" id="ARBA00004651"/>
    </source>
</evidence>
<comment type="subcellular location">
    <subcellularLocation>
        <location evidence="1 7">Cell membrane</location>
        <topology evidence="1 7">Multi-pass membrane protein</topology>
    </subcellularLocation>
</comment>
<dbReference type="AlphaFoldDB" id="A0A0J1ILW6"/>
<feature type="transmembrane region" description="Helical" evidence="7">
    <location>
        <begin position="111"/>
        <end position="130"/>
    </location>
</feature>
<dbReference type="InterPro" id="IPR035906">
    <property type="entry name" value="MetI-like_sf"/>
</dbReference>
<name>A0A0J1ILW6_NIACI</name>
<keyword evidence="3" id="KW-1003">Cell membrane</keyword>
<evidence type="ECO:0000256" key="6">
    <source>
        <dbReference type="ARBA" id="ARBA00023136"/>
    </source>
</evidence>
<feature type="transmembrane region" description="Helical" evidence="7">
    <location>
        <begin position="77"/>
        <end position="99"/>
    </location>
</feature>
<dbReference type="PROSITE" id="PS50928">
    <property type="entry name" value="ABC_TM1"/>
    <property type="match status" value="1"/>
</dbReference>
<evidence type="ECO:0000256" key="7">
    <source>
        <dbReference type="RuleBase" id="RU363032"/>
    </source>
</evidence>
<evidence type="ECO:0000313" key="10">
    <source>
        <dbReference type="Proteomes" id="UP000036045"/>
    </source>
</evidence>
<dbReference type="PATRIC" id="fig|1397.4.peg.4739"/>
<feature type="transmembrane region" description="Helical" evidence="7">
    <location>
        <begin position="142"/>
        <end position="165"/>
    </location>
</feature>
<comment type="caution">
    <text evidence="9">The sequence shown here is derived from an EMBL/GenBank/DDBJ whole genome shotgun (WGS) entry which is preliminary data.</text>
</comment>
<comment type="similarity">
    <text evidence="7">Belongs to the binding-protein-dependent transport system permease family.</text>
</comment>
<dbReference type="SUPFAM" id="SSF161098">
    <property type="entry name" value="MetI-like"/>
    <property type="match status" value="1"/>
</dbReference>
<evidence type="ECO:0000256" key="3">
    <source>
        <dbReference type="ARBA" id="ARBA00022475"/>
    </source>
</evidence>
<sequence>MNIRSMKSFYFFLRWGLTFVVAIIILLPLYWIFISSITPKGSLFQTPIDYFPKIITFQNYKDLFIQLGIGEMAINTLLITGLSLVASIIFGTAAAYGFARYDYSRGVSWGYKLLLFSALIPPVITARPLYDFMKSVQLVDTYLGLTILYTSSLLPFSVLILYNFVKQIPPSLEEAAQVDGANFLQVLFKVYFPLMKPAIATVSIINFIQCLNEFFTPLFFSYKIKVLSVGITTIPRTSNFEVPWDLISSMGWFITLPIILFVMIFEKNIMEGIIAGGVKQ</sequence>
<accession>A0A0J1ILW6</accession>
<evidence type="ECO:0000259" key="8">
    <source>
        <dbReference type="PROSITE" id="PS50928"/>
    </source>
</evidence>
<organism evidence="9 10">
    <name type="scientific">Niallia circulans</name>
    <name type="common">Bacillus circulans</name>
    <dbReference type="NCBI Taxonomy" id="1397"/>
    <lineage>
        <taxon>Bacteria</taxon>
        <taxon>Bacillati</taxon>
        <taxon>Bacillota</taxon>
        <taxon>Bacilli</taxon>
        <taxon>Bacillales</taxon>
        <taxon>Bacillaceae</taxon>
        <taxon>Niallia</taxon>
    </lineage>
</organism>
<reference evidence="9 10" key="1">
    <citation type="submission" date="2015-05" db="EMBL/GenBank/DDBJ databases">
        <title>Whole genome sequence and identification of bacterial endophytes from Costus igneus.</title>
        <authorList>
            <person name="Lee Y.P."/>
            <person name="Gan H.M."/>
            <person name="Eng W."/>
            <person name="Wheatley M.S."/>
            <person name="Caraballo A."/>
            <person name="Polter S."/>
            <person name="Savka M.A."/>
            <person name="Hudson A.O."/>
        </authorList>
    </citation>
    <scope>NUCLEOTIDE SEQUENCE [LARGE SCALE GENOMIC DNA]</scope>
    <source>
        <strain evidence="9 10">RIT379</strain>
    </source>
</reference>
<dbReference type="Proteomes" id="UP000036045">
    <property type="component" value="Unassembled WGS sequence"/>
</dbReference>
<dbReference type="Pfam" id="PF00528">
    <property type="entry name" value="BPD_transp_1"/>
    <property type="match status" value="1"/>
</dbReference>
<keyword evidence="2 7" id="KW-0813">Transport</keyword>
<dbReference type="PANTHER" id="PTHR32243">
    <property type="entry name" value="MALTOSE TRANSPORT SYSTEM PERMEASE-RELATED"/>
    <property type="match status" value="1"/>
</dbReference>
<dbReference type="GO" id="GO:0005886">
    <property type="term" value="C:plasma membrane"/>
    <property type="evidence" value="ECO:0007669"/>
    <property type="project" value="UniProtKB-SubCell"/>
</dbReference>
<keyword evidence="6 7" id="KW-0472">Membrane</keyword>
<feature type="transmembrane region" description="Helical" evidence="7">
    <location>
        <begin position="186"/>
        <end position="208"/>
    </location>
</feature>
<feature type="transmembrane region" description="Helical" evidence="7">
    <location>
        <begin position="12"/>
        <end position="33"/>
    </location>
</feature>